<evidence type="ECO:0000256" key="7">
    <source>
        <dbReference type="ARBA" id="ARBA00023136"/>
    </source>
</evidence>
<comment type="caution">
    <text evidence="10">The sequence shown here is derived from an EMBL/GenBank/DDBJ whole genome shotgun (WGS) entry which is preliminary data.</text>
</comment>
<dbReference type="GO" id="GO:0016020">
    <property type="term" value="C:membrane"/>
    <property type="evidence" value="ECO:0007669"/>
    <property type="project" value="UniProtKB-SubCell"/>
</dbReference>
<dbReference type="PANTHER" id="PTHR22950">
    <property type="entry name" value="AMINO ACID TRANSPORTER"/>
    <property type="match status" value="1"/>
</dbReference>
<feature type="transmembrane region" description="Helical" evidence="8">
    <location>
        <begin position="222"/>
        <end position="242"/>
    </location>
</feature>
<comment type="similarity">
    <text evidence="2">Belongs to the amino acid/polyamine transporter 2 family.</text>
</comment>
<feature type="transmembrane region" description="Helical" evidence="8">
    <location>
        <begin position="347"/>
        <end position="369"/>
    </location>
</feature>
<dbReference type="AlphaFoldDB" id="A0AAV2YSH9"/>
<dbReference type="Pfam" id="PF01490">
    <property type="entry name" value="Aa_trans"/>
    <property type="match status" value="1"/>
</dbReference>
<evidence type="ECO:0000256" key="8">
    <source>
        <dbReference type="SAM" id="Phobius"/>
    </source>
</evidence>
<sequence>MGKSIRKYRQNREYDYLDPDKASAYAHHDGRGNQHFDNDLLTSPREFVPLEELAPGHSSPFGVMMNLTVTCVGTSVVVMPYVFLQAGFVMTIFMMMLFAIIVHYSTYCLVHLGVSQGIYSLHGLAKLAFGQRGAYAVGFLQFVTSLGLVIAYLSIIYEDLPVLLGQSLGLDTDESGFPIPSVNKYPFLSKLLASRFWFAEVFTVLFILPIALMLASYRRLQYTSGITTVLLLLTALCVMSKASYFHDKNVREASSGFSRDYLAVPATIFQAFGTMASSFASQHHIFHAFHSLRERTVTVFMRVSLLALFLSVFLAYSVGIGGYVSYLSQTKADIFQNLDFRAADQKYLRPFWFFLPLCAVFCIPLEVLVTRHSMQFLVRSSCQQDEAPEVLFRAQPGAKPQDTEPTATTALFDETKPKPCAGGGERCSWMPQLLTAVAMLAVGQMFAFFALSIGVVLSVTGGIGALLLMFVLPAACHLKLSAEADDSTTAGNQGGWFFSTFLPCFSLLIGIIGSVACVLANIVQLAS</sequence>
<protein>
    <recommendedName>
        <fullName evidence="9">Amino acid transporter transmembrane domain-containing protein</fullName>
    </recommendedName>
</protein>
<feature type="transmembrane region" description="Helical" evidence="8">
    <location>
        <begin position="196"/>
        <end position="215"/>
    </location>
</feature>
<feature type="transmembrane region" description="Helical" evidence="8">
    <location>
        <begin position="135"/>
        <end position="157"/>
    </location>
</feature>
<dbReference type="PANTHER" id="PTHR22950:SF458">
    <property type="entry name" value="SODIUM-COUPLED NEUTRAL AMINO ACID TRANSPORTER 11-RELATED"/>
    <property type="match status" value="1"/>
</dbReference>
<dbReference type="Proteomes" id="UP001146120">
    <property type="component" value="Unassembled WGS sequence"/>
</dbReference>
<evidence type="ECO:0000256" key="5">
    <source>
        <dbReference type="ARBA" id="ARBA00022970"/>
    </source>
</evidence>
<keyword evidence="11" id="KW-1185">Reference proteome</keyword>
<evidence type="ECO:0000313" key="11">
    <source>
        <dbReference type="Proteomes" id="UP001146120"/>
    </source>
</evidence>
<evidence type="ECO:0000256" key="4">
    <source>
        <dbReference type="ARBA" id="ARBA00022692"/>
    </source>
</evidence>
<feature type="transmembrane region" description="Helical" evidence="8">
    <location>
        <begin position="262"/>
        <end position="282"/>
    </location>
</feature>
<keyword evidence="3" id="KW-0813">Transport</keyword>
<evidence type="ECO:0000256" key="2">
    <source>
        <dbReference type="ARBA" id="ARBA00008066"/>
    </source>
</evidence>
<keyword evidence="5" id="KW-0029">Amino-acid transport</keyword>
<reference evidence="10" key="1">
    <citation type="submission" date="2022-11" db="EMBL/GenBank/DDBJ databases">
        <authorList>
            <person name="Morgan W.R."/>
            <person name="Tartar A."/>
        </authorList>
    </citation>
    <scope>NUCLEOTIDE SEQUENCE</scope>
    <source>
        <strain evidence="10">ARSEF 373</strain>
    </source>
</reference>
<comment type="subcellular location">
    <subcellularLocation>
        <location evidence="1">Membrane</location>
        <topology evidence="1">Multi-pass membrane protein</topology>
    </subcellularLocation>
</comment>
<keyword evidence="7 8" id="KW-0472">Membrane</keyword>
<name>A0AAV2YSH9_9STRA</name>
<evidence type="ECO:0000256" key="1">
    <source>
        <dbReference type="ARBA" id="ARBA00004141"/>
    </source>
</evidence>
<feature type="transmembrane region" description="Helical" evidence="8">
    <location>
        <begin position="63"/>
        <end position="83"/>
    </location>
</feature>
<evidence type="ECO:0000259" key="9">
    <source>
        <dbReference type="Pfam" id="PF01490"/>
    </source>
</evidence>
<reference evidence="10" key="2">
    <citation type="journal article" date="2023" name="Microbiol Resour">
        <title>Decontamination and Annotation of the Draft Genome Sequence of the Oomycete Lagenidium giganteum ARSEF 373.</title>
        <authorList>
            <person name="Morgan W.R."/>
            <person name="Tartar A."/>
        </authorList>
    </citation>
    <scope>NUCLEOTIDE SEQUENCE</scope>
    <source>
        <strain evidence="10">ARSEF 373</strain>
    </source>
</reference>
<keyword evidence="4 8" id="KW-0812">Transmembrane</keyword>
<evidence type="ECO:0000313" key="10">
    <source>
        <dbReference type="EMBL" id="DAZ97895.1"/>
    </source>
</evidence>
<evidence type="ECO:0000256" key="6">
    <source>
        <dbReference type="ARBA" id="ARBA00022989"/>
    </source>
</evidence>
<proteinExistence type="inferred from homology"/>
<keyword evidence="6 8" id="KW-1133">Transmembrane helix</keyword>
<dbReference type="EMBL" id="DAKRPA010000122">
    <property type="protein sequence ID" value="DAZ97895.1"/>
    <property type="molecule type" value="Genomic_DNA"/>
</dbReference>
<gene>
    <name evidence="10" type="ORF">N0F65_012158</name>
</gene>
<accession>A0AAV2YSH9</accession>
<feature type="transmembrane region" description="Helical" evidence="8">
    <location>
        <begin position="446"/>
        <end position="475"/>
    </location>
</feature>
<dbReference type="InterPro" id="IPR013057">
    <property type="entry name" value="AA_transpt_TM"/>
</dbReference>
<feature type="transmembrane region" description="Helical" evidence="8">
    <location>
        <begin position="495"/>
        <end position="523"/>
    </location>
</feature>
<feature type="transmembrane region" description="Helical" evidence="8">
    <location>
        <begin position="303"/>
        <end position="327"/>
    </location>
</feature>
<feature type="transmembrane region" description="Helical" evidence="8">
    <location>
        <begin position="89"/>
        <end position="114"/>
    </location>
</feature>
<organism evidence="10 11">
    <name type="scientific">Lagenidium giganteum</name>
    <dbReference type="NCBI Taxonomy" id="4803"/>
    <lineage>
        <taxon>Eukaryota</taxon>
        <taxon>Sar</taxon>
        <taxon>Stramenopiles</taxon>
        <taxon>Oomycota</taxon>
        <taxon>Peronosporomycetes</taxon>
        <taxon>Pythiales</taxon>
        <taxon>Pythiaceae</taxon>
    </lineage>
</organism>
<evidence type="ECO:0000256" key="3">
    <source>
        <dbReference type="ARBA" id="ARBA00022448"/>
    </source>
</evidence>
<dbReference type="GO" id="GO:0015179">
    <property type="term" value="F:L-amino acid transmembrane transporter activity"/>
    <property type="evidence" value="ECO:0007669"/>
    <property type="project" value="TreeGrafter"/>
</dbReference>
<feature type="domain" description="Amino acid transporter transmembrane" evidence="9">
    <location>
        <begin position="58"/>
        <end position="516"/>
    </location>
</feature>